<keyword evidence="6" id="KW-0966">Cell projection</keyword>
<dbReference type="RefSeq" id="WP_066820699.1">
    <property type="nucleotide sequence ID" value="NZ_LTBA01000001.1"/>
</dbReference>
<dbReference type="Proteomes" id="UP000075531">
    <property type="component" value="Unassembled WGS sequence"/>
</dbReference>
<evidence type="ECO:0000259" key="3">
    <source>
        <dbReference type="Pfam" id="PF00460"/>
    </source>
</evidence>
<comment type="similarity">
    <text evidence="1 2">Belongs to the flagella basal body rod proteins family.</text>
</comment>
<dbReference type="GO" id="GO:0009425">
    <property type="term" value="C:bacterial-type flagellum basal body"/>
    <property type="evidence" value="ECO:0007669"/>
    <property type="project" value="UniProtKB-SubCell"/>
</dbReference>
<dbReference type="GO" id="GO:0071978">
    <property type="term" value="P:bacterial-type flagellum-dependent swarming motility"/>
    <property type="evidence" value="ECO:0007669"/>
    <property type="project" value="TreeGrafter"/>
</dbReference>
<keyword evidence="2" id="KW-0975">Bacterial flagellum</keyword>
<gene>
    <name evidence="6" type="primary">flgG_1</name>
    <name evidence="6" type="ORF">CLTEP_00150</name>
</gene>
<keyword evidence="6" id="KW-0969">Cilium</keyword>
<feature type="domain" description="Flagellar basal body rod protein N-terminal" evidence="3">
    <location>
        <begin position="5"/>
        <end position="35"/>
    </location>
</feature>
<name>A0A151B7A5_9CLOT</name>
<evidence type="ECO:0000259" key="5">
    <source>
        <dbReference type="Pfam" id="PF22692"/>
    </source>
</evidence>
<keyword evidence="6" id="KW-0282">Flagellum</keyword>
<dbReference type="Pfam" id="PF22692">
    <property type="entry name" value="LlgE_F_G_D1"/>
    <property type="match status" value="1"/>
</dbReference>
<accession>A0A151B7A5</accession>
<feature type="domain" description="Flagellar hook protein FlgE/F/G-like D1" evidence="5">
    <location>
        <begin position="96"/>
        <end position="167"/>
    </location>
</feature>
<dbReference type="OrthoDB" id="9800375at2"/>
<evidence type="ECO:0000256" key="1">
    <source>
        <dbReference type="ARBA" id="ARBA00009677"/>
    </source>
</evidence>
<sequence>MIRGIYTAISGLITGEAKQSVINNNIANANTNGFKSETLVTKKFSDVLIKNYDKVIGDKNVKNDIGSLCLGNEIDEVVTNYTRGIIQDTDSDTDFAIDGKGFFSLIRYDGINKKELYTRDGHFHINTQGFLVDDCGDKVIGYDAKNGNEVPIFVGSNHVKLNQAGDIFIGDELKYKFRIVDFKDTKRVKKEGDNYYTCDSVAHIKDANILQKHLERSNVNVTNEMVNMMAVMRGFESNQTVLKTLDETLSKSVNEIGRVR</sequence>
<dbReference type="PANTHER" id="PTHR30435">
    <property type="entry name" value="FLAGELLAR PROTEIN"/>
    <property type="match status" value="1"/>
</dbReference>
<dbReference type="EMBL" id="LTBA01000001">
    <property type="protein sequence ID" value="KYH35622.1"/>
    <property type="molecule type" value="Genomic_DNA"/>
</dbReference>
<dbReference type="STRING" id="1121338.CLTEP_00150"/>
<evidence type="ECO:0000256" key="2">
    <source>
        <dbReference type="RuleBase" id="RU362116"/>
    </source>
</evidence>
<dbReference type="InterPro" id="IPR001444">
    <property type="entry name" value="Flag_bb_rod_N"/>
</dbReference>
<comment type="subcellular location">
    <subcellularLocation>
        <location evidence="2">Bacterial flagellum basal body</location>
    </subcellularLocation>
</comment>
<evidence type="ECO:0000313" key="7">
    <source>
        <dbReference type="Proteomes" id="UP000075531"/>
    </source>
</evidence>
<organism evidence="6 7">
    <name type="scientific">Clostridium tepidiprofundi DSM 19306</name>
    <dbReference type="NCBI Taxonomy" id="1121338"/>
    <lineage>
        <taxon>Bacteria</taxon>
        <taxon>Bacillati</taxon>
        <taxon>Bacillota</taxon>
        <taxon>Clostridia</taxon>
        <taxon>Eubacteriales</taxon>
        <taxon>Clostridiaceae</taxon>
        <taxon>Clostridium</taxon>
    </lineage>
</organism>
<dbReference type="InterPro" id="IPR037925">
    <property type="entry name" value="FlgE/F/G-like"/>
</dbReference>
<dbReference type="Pfam" id="PF00460">
    <property type="entry name" value="Flg_bb_rod"/>
    <property type="match status" value="1"/>
</dbReference>
<protein>
    <submittedName>
        <fullName evidence="6">Flagellar basal-body rod protein FlgG</fullName>
    </submittedName>
</protein>
<dbReference type="AlphaFoldDB" id="A0A151B7A5"/>
<reference evidence="6 7" key="1">
    <citation type="submission" date="2016-02" db="EMBL/GenBank/DDBJ databases">
        <title>Genome sequence of Clostridium tepidiprofundi DSM 19306.</title>
        <authorList>
            <person name="Poehlein A."/>
            <person name="Daniel R."/>
        </authorList>
    </citation>
    <scope>NUCLEOTIDE SEQUENCE [LARGE SCALE GENOMIC DNA]</scope>
    <source>
        <strain evidence="6 7">DSM 19306</strain>
    </source>
</reference>
<comment type="caution">
    <text evidence="6">The sequence shown here is derived from an EMBL/GenBank/DDBJ whole genome shotgun (WGS) entry which is preliminary data.</text>
</comment>
<evidence type="ECO:0000313" key="6">
    <source>
        <dbReference type="EMBL" id="KYH35622.1"/>
    </source>
</evidence>
<proteinExistence type="inferred from homology"/>
<dbReference type="PATRIC" id="fig|1121338.3.peg.16"/>
<feature type="domain" description="Flagellar basal-body/hook protein C-terminal" evidence="4">
    <location>
        <begin position="211"/>
        <end position="253"/>
    </location>
</feature>
<keyword evidence="7" id="KW-1185">Reference proteome</keyword>
<dbReference type="Pfam" id="PF06429">
    <property type="entry name" value="Flg_bbr_C"/>
    <property type="match status" value="1"/>
</dbReference>
<dbReference type="InterPro" id="IPR053967">
    <property type="entry name" value="LlgE_F_G-like_D1"/>
</dbReference>
<dbReference type="SUPFAM" id="SSF117143">
    <property type="entry name" value="Flagellar hook protein flgE"/>
    <property type="match status" value="1"/>
</dbReference>
<evidence type="ECO:0000259" key="4">
    <source>
        <dbReference type="Pfam" id="PF06429"/>
    </source>
</evidence>
<dbReference type="NCBIfam" id="TIGR03506">
    <property type="entry name" value="FlgEFG_subfam"/>
    <property type="match status" value="1"/>
</dbReference>
<dbReference type="InterPro" id="IPR010930">
    <property type="entry name" value="Flg_bb/hook_C_dom"/>
</dbReference>
<dbReference type="PANTHER" id="PTHR30435:SF19">
    <property type="entry name" value="FLAGELLAR BASAL-BODY ROD PROTEIN FLGG"/>
    <property type="match status" value="1"/>
</dbReference>
<dbReference type="InterPro" id="IPR020013">
    <property type="entry name" value="Flagellar_FlgE/F/G"/>
</dbReference>